<keyword evidence="3" id="KW-1185">Reference proteome</keyword>
<evidence type="ECO:0000256" key="1">
    <source>
        <dbReference type="SAM" id="MobiDB-lite"/>
    </source>
</evidence>
<evidence type="ECO:0000313" key="2">
    <source>
        <dbReference type="EMBL" id="KIM93094.1"/>
    </source>
</evidence>
<dbReference type="Proteomes" id="UP000054321">
    <property type="component" value="Unassembled WGS sequence"/>
</dbReference>
<reference evidence="2 3" key="1">
    <citation type="submission" date="2014-04" db="EMBL/GenBank/DDBJ databases">
        <authorList>
            <consortium name="DOE Joint Genome Institute"/>
            <person name="Kuo A."/>
            <person name="Martino E."/>
            <person name="Perotto S."/>
            <person name="Kohler A."/>
            <person name="Nagy L.G."/>
            <person name="Floudas D."/>
            <person name="Copeland A."/>
            <person name="Barry K.W."/>
            <person name="Cichocki N."/>
            <person name="Veneault-Fourrey C."/>
            <person name="LaButti K."/>
            <person name="Lindquist E.A."/>
            <person name="Lipzen A."/>
            <person name="Lundell T."/>
            <person name="Morin E."/>
            <person name="Murat C."/>
            <person name="Sun H."/>
            <person name="Tunlid A."/>
            <person name="Henrissat B."/>
            <person name="Grigoriev I.V."/>
            <person name="Hibbett D.S."/>
            <person name="Martin F."/>
            <person name="Nordberg H.P."/>
            <person name="Cantor M.N."/>
            <person name="Hua S.X."/>
        </authorList>
    </citation>
    <scope>NUCLEOTIDE SEQUENCE [LARGE SCALE GENOMIC DNA]</scope>
    <source>
        <strain evidence="2 3">Zn</strain>
    </source>
</reference>
<name>A0A0C3GNZ3_OIDMZ</name>
<accession>A0A0C3GNZ3</accession>
<dbReference type="OrthoDB" id="3746940at2759"/>
<proteinExistence type="predicted"/>
<evidence type="ECO:0000313" key="3">
    <source>
        <dbReference type="Proteomes" id="UP000054321"/>
    </source>
</evidence>
<dbReference type="HOGENOM" id="CLU_182412_0_0_1"/>
<gene>
    <name evidence="2" type="ORF">OIDMADRAFT_21566</name>
</gene>
<dbReference type="AlphaFoldDB" id="A0A0C3GNZ3"/>
<reference evidence="3" key="2">
    <citation type="submission" date="2015-01" db="EMBL/GenBank/DDBJ databases">
        <title>Evolutionary Origins and Diversification of the Mycorrhizal Mutualists.</title>
        <authorList>
            <consortium name="DOE Joint Genome Institute"/>
            <consortium name="Mycorrhizal Genomics Consortium"/>
            <person name="Kohler A."/>
            <person name="Kuo A."/>
            <person name="Nagy L.G."/>
            <person name="Floudas D."/>
            <person name="Copeland A."/>
            <person name="Barry K.W."/>
            <person name="Cichocki N."/>
            <person name="Veneault-Fourrey C."/>
            <person name="LaButti K."/>
            <person name="Lindquist E.A."/>
            <person name="Lipzen A."/>
            <person name="Lundell T."/>
            <person name="Morin E."/>
            <person name="Murat C."/>
            <person name="Riley R."/>
            <person name="Ohm R."/>
            <person name="Sun H."/>
            <person name="Tunlid A."/>
            <person name="Henrissat B."/>
            <person name="Grigoriev I.V."/>
            <person name="Hibbett D.S."/>
            <person name="Martin F."/>
        </authorList>
    </citation>
    <scope>NUCLEOTIDE SEQUENCE [LARGE SCALE GENOMIC DNA]</scope>
    <source>
        <strain evidence="3">Zn</strain>
    </source>
</reference>
<organism evidence="2 3">
    <name type="scientific">Oidiodendron maius (strain Zn)</name>
    <dbReference type="NCBI Taxonomy" id="913774"/>
    <lineage>
        <taxon>Eukaryota</taxon>
        <taxon>Fungi</taxon>
        <taxon>Dikarya</taxon>
        <taxon>Ascomycota</taxon>
        <taxon>Pezizomycotina</taxon>
        <taxon>Leotiomycetes</taxon>
        <taxon>Leotiomycetes incertae sedis</taxon>
        <taxon>Myxotrichaceae</taxon>
        <taxon>Oidiodendron</taxon>
    </lineage>
</organism>
<protein>
    <submittedName>
        <fullName evidence="2">Uncharacterized protein</fullName>
    </submittedName>
</protein>
<dbReference type="InParanoid" id="A0A0C3GNZ3"/>
<dbReference type="EMBL" id="KN832899">
    <property type="protein sequence ID" value="KIM93094.1"/>
    <property type="molecule type" value="Genomic_DNA"/>
</dbReference>
<sequence length="81" mass="9401">MAKGDSALSGEEEKFSTHYFPPSDNDREICFKGRYLSIYNKQTEHYETHIDNDTPSTEYKKYKVPAGYTVYVRGGTVYFEV</sequence>
<feature type="region of interest" description="Disordered" evidence="1">
    <location>
        <begin position="1"/>
        <end position="23"/>
    </location>
</feature>